<protein>
    <submittedName>
        <fullName evidence="2">Uncharacterized protein</fullName>
    </submittedName>
</protein>
<sequence>MKLILLLSLFLLPSSYALEVGLAHPQKIILPSADWQVKRFTEGSDLEVRLVSIIELGGEYEYSLELIANKEGKYNLLDFLRDAQSQKASEIKALWLKFDSEILADFDGELIGYEQNIIELKPWYQSFNKGLIIIWALALCGIIFIRKRKPEVELIEETKLTLGEYLLSKLELLNQGKSNKELWQEVELACIQFCRERLALKDLSGEELFDALKKDAEVAPLILTLEKSLHGQEKVNQQSLVNQIRQFTEKEL</sequence>
<reference evidence="2 3" key="1">
    <citation type="submission" date="2023-02" db="EMBL/GenBank/DDBJ databases">
        <title>Genome sequence of Lentisphaera profundi SAORIC-696.</title>
        <authorList>
            <person name="Kim e."/>
            <person name="Cho J.-C."/>
            <person name="Choi A."/>
            <person name="Kang I."/>
        </authorList>
    </citation>
    <scope>NUCLEOTIDE SEQUENCE [LARGE SCALE GENOMIC DNA]</scope>
    <source>
        <strain evidence="2 3">SAORIC-696</strain>
    </source>
</reference>
<dbReference type="RefSeq" id="WP_274150513.1">
    <property type="nucleotide sequence ID" value="NZ_CP117811.1"/>
</dbReference>
<organism evidence="2 3">
    <name type="scientific">Lentisphaera profundi</name>
    <dbReference type="NCBI Taxonomy" id="1658616"/>
    <lineage>
        <taxon>Bacteria</taxon>
        <taxon>Pseudomonadati</taxon>
        <taxon>Lentisphaerota</taxon>
        <taxon>Lentisphaeria</taxon>
        <taxon>Lentisphaerales</taxon>
        <taxon>Lentisphaeraceae</taxon>
        <taxon>Lentisphaera</taxon>
    </lineage>
</organism>
<evidence type="ECO:0000313" key="3">
    <source>
        <dbReference type="Proteomes" id="UP001214250"/>
    </source>
</evidence>
<feature type="chain" id="PRO_5046565965" evidence="1">
    <location>
        <begin position="18"/>
        <end position="252"/>
    </location>
</feature>
<gene>
    <name evidence="2" type="ORF">PQO03_00520</name>
</gene>
<feature type="signal peptide" evidence="1">
    <location>
        <begin position="1"/>
        <end position="17"/>
    </location>
</feature>
<keyword evidence="1" id="KW-0732">Signal</keyword>
<name>A0ABY7VU77_9BACT</name>
<evidence type="ECO:0000313" key="2">
    <source>
        <dbReference type="EMBL" id="WDE96447.1"/>
    </source>
</evidence>
<proteinExistence type="predicted"/>
<dbReference type="EMBL" id="CP117811">
    <property type="protein sequence ID" value="WDE96447.1"/>
    <property type="molecule type" value="Genomic_DNA"/>
</dbReference>
<keyword evidence="3" id="KW-1185">Reference proteome</keyword>
<accession>A0ABY7VU77</accession>
<evidence type="ECO:0000256" key="1">
    <source>
        <dbReference type="SAM" id="SignalP"/>
    </source>
</evidence>
<dbReference type="Proteomes" id="UP001214250">
    <property type="component" value="Chromosome 1"/>
</dbReference>